<accession>A0ACC7NUD3</accession>
<keyword evidence="2" id="KW-1185">Reference proteome</keyword>
<organism evidence="1 2">
    <name type="scientific">Paenibacillus mesotrionivorans</name>
    <dbReference type="NCBI Taxonomy" id="3160968"/>
    <lineage>
        <taxon>Bacteria</taxon>
        <taxon>Bacillati</taxon>
        <taxon>Bacillota</taxon>
        <taxon>Bacilli</taxon>
        <taxon>Bacillales</taxon>
        <taxon>Paenibacillaceae</taxon>
        <taxon>Paenibacillus</taxon>
    </lineage>
</organism>
<evidence type="ECO:0000313" key="2">
    <source>
        <dbReference type="Proteomes" id="UP001631969"/>
    </source>
</evidence>
<comment type="caution">
    <text evidence="1">The sequence shown here is derived from an EMBL/GenBank/DDBJ whole genome shotgun (WGS) entry which is preliminary data.</text>
</comment>
<reference evidence="1" key="1">
    <citation type="submission" date="2024-12" db="EMBL/GenBank/DDBJ databases">
        <authorList>
            <person name="Wu N."/>
        </authorList>
    </citation>
    <scope>NUCLEOTIDE SEQUENCE</scope>
    <source>
        <strain evidence="1">P15</strain>
    </source>
</reference>
<dbReference type="EMBL" id="JBJURJ010000005">
    <property type="protein sequence ID" value="MFM9328369.1"/>
    <property type="molecule type" value="Genomic_DNA"/>
</dbReference>
<protein>
    <submittedName>
        <fullName evidence="1">Extracellular solute-binding protein</fullName>
    </submittedName>
</protein>
<name>A0ACC7NUD3_9BACL</name>
<dbReference type="Proteomes" id="UP001631969">
    <property type="component" value="Unassembled WGS sequence"/>
</dbReference>
<gene>
    <name evidence="1" type="ORF">ACI1P1_08735</name>
</gene>
<evidence type="ECO:0000313" key="1">
    <source>
        <dbReference type="EMBL" id="MFM9328369.1"/>
    </source>
</evidence>
<proteinExistence type="predicted"/>
<sequence>MKKQAALLVGTAMLASTVLSACGGSDEPASVAGSPTAASPGASSQPVKEEKPFDLTITVNQVGEVPAKGNALEQALAKYTNTNLSFQWIPTSAYDEKINVMIASNELPKLLKVNYVPTIINAMRSDVFWEIGPYLKDYKNLAAQPQAYYDNIKADGKLYGIPIFRDMGRAVVHYRKDWMDAAGLKLPKTLDDWYAIFKAMGDGDPDKNGKKDTYGYLLDKAYNQGTGSTLTRFAVAQGGPNKWKVDDKGNFTPEFMTDEFFNTMKLFKRLYQENLINQDFAVVEASTNDKAYESGRVAFRISGGNAQSMLTNLIKVVPTAQMDAAPLEGPNGIRVPAESGNAGILTIPKSSVKNEAELKRVLSFLDKLLDKEMVYLLNKGIEGKHYKIDGNFTVSLDKDADAKEVKPYRDTLIQRGDNYNMDKVTKDTDLFLKNKKIVTENDKFIVNNPALTLVSTIYTERGKELEQMITDAETKFIMGKIDEAGWKAEIDKWKKAGGDKLMEEYKADYLKTKK</sequence>